<dbReference type="PANTHER" id="PTHR10652:SF0">
    <property type="entry name" value="ADENYLYL CYCLASE-ASSOCIATED PROTEIN"/>
    <property type="match status" value="1"/>
</dbReference>
<feature type="compositionally biased region" description="Low complexity" evidence="2">
    <location>
        <begin position="227"/>
        <end position="246"/>
    </location>
</feature>
<dbReference type="SUPFAM" id="SSF69340">
    <property type="entry name" value="C-terminal domain of adenylylcyclase associated protein"/>
    <property type="match status" value="1"/>
</dbReference>
<accession>A0A9W7GMG7</accession>
<dbReference type="InterPro" id="IPR001837">
    <property type="entry name" value="Adenylate_cyclase-assoc_CAP"/>
</dbReference>
<keyword evidence="5" id="KW-1185">Reference proteome</keyword>
<dbReference type="GO" id="GO:0005737">
    <property type="term" value="C:cytoplasm"/>
    <property type="evidence" value="ECO:0007669"/>
    <property type="project" value="TreeGrafter"/>
</dbReference>
<evidence type="ECO:0000256" key="2">
    <source>
        <dbReference type="SAM" id="MobiDB-lite"/>
    </source>
</evidence>
<comment type="caution">
    <text evidence="4">The sequence shown here is derived from an EMBL/GenBank/DDBJ whole genome shotgun (WGS) entry which is preliminary data.</text>
</comment>
<organism evidence="4 5">
    <name type="scientific">Triparma columacea</name>
    <dbReference type="NCBI Taxonomy" id="722753"/>
    <lineage>
        <taxon>Eukaryota</taxon>
        <taxon>Sar</taxon>
        <taxon>Stramenopiles</taxon>
        <taxon>Ochrophyta</taxon>
        <taxon>Bolidophyceae</taxon>
        <taxon>Parmales</taxon>
        <taxon>Triparmaceae</taxon>
        <taxon>Triparma</taxon>
    </lineage>
</organism>
<dbReference type="SUPFAM" id="SSF101278">
    <property type="entry name" value="N-terminal domain of adenylylcyclase associated protein, CAP"/>
    <property type="match status" value="1"/>
</dbReference>
<proteinExistence type="inferred from homology"/>
<dbReference type="PROSITE" id="PS51329">
    <property type="entry name" value="C_CAP_COFACTOR_C"/>
    <property type="match status" value="1"/>
</dbReference>
<evidence type="ECO:0000259" key="3">
    <source>
        <dbReference type="PROSITE" id="PS51329"/>
    </source>
</evidence>
<feature type="region of interest" description="Disordered" evidence="2">
    <location>
        <begin position="29"/>
        <end position="51"/>
    </location>
</feature>
<feature type="compositionally biased region" description="Basic and acidic residues" evidence="2">
    <location>
        <begin position="272"/>
        <end position="284"/>
    </location>
</feature>
<dbReference type="GO" id="GO:0003779">
    <property type="term" value="F:actin binding"/>
    <property type="evidence" value="ECO:0007669"/>
    <property type="project" value="InterPro"/>
</dbReference>
<evidence type="ECO:0000256" key="1">
    <source>
        <dbReference type="ARBA" id="ARBA00007659"/>
    </source>
</evidence>
<reference evidence="5" key="1">
    <citation type="journal article" date="2023" name="Commun. Biol.">
        <title>Genome analysis of Parmales, the sister group of diatoms, reveals the evolutionary specialization of diatoms from phago-mixotrophs to photoautotrophs.</title>
        <authorList>
            <person name="Ban H."/>
            <person name="Sato S."/>
            <person name="Yoshikawa S."/>
            <person name="Yamada K."/>
            <person name="Nakamura Y."/>
            <person name="Ichinomiya M."/>
            <person name="Sato N."/>
            <person name="Blanc-Mathieu R."/>
            <person name="Endo H."/>
            <person name="Kuwata A."/>
            <person name="Ogata H."/>
        </authorList>
    </citation>
    <scope>NUCLEOTIDE SEQUENCE [LARGE SCALE GENOMIC DNA]</scope>
</reference>
<dbReference type="SMART" id="SM00673">
    <property type="entry name" value="CARP"/>
    <property type="match status" value="2"/>
</dbReference>
<dbReference type="InterPro" id="IPR016098">
    <property type="entry name" value="CAP/MinC_C"/>
</dbReference>
<dbReference type="GO" id="GO:0007015">
    <property type="term" value="P:actin filament organization"/>
    <property type="evidence" value="ECO:0007669"/>
    <property type="project" value="TreeGrafter"/>
</dbReference>
<dbReference type="PANTHER" id="PTHR10652">
    <property type="entry name" value="ADENYLYL CYCLASE-ASSOCIATED PROTEIN"/>
    <property type="match status" value="1"/>
</dbReference>
<sequence length="481" mass="51090">MSESTAPLGETLDSILARLAKLESAAGIKSGTPAPAASASSSSASSSSSSSHPAVAAYDKYLEEKLGPFVAACDDLGDRTKVLGEAVSEAWRAQGAFLAVAVKCKKPSDQTALGPFFKPYQAAMAKVNPGRDDWEFHEKTIKESFGILQWIMMPSKPKDYILEMIGACDFWSNKIRIKYKKTEPKQIAWCDALKGLLNGLAEYVKGFHLAGVAYDMTGKGGDLPSDAPAAAAPAAAKPKPKAPAAAGGAGGLLAELAKKKSGDSAATGLKKVTKDQQTWRKEFSGGDANPPPAPKPKPKPAAASKFGASKKPLGPPVFQFQDQGMKWIVENQTADTNPNGVLTVEVTDPKHQVYIYKCENATIDIKGKCKAVVVDTCTKSNVLCDTCISAVELVNGKRMKVQVRGVCPSIAIDKTDGCLTYLSAETASLTTFVTSKSSEMNVSWPDANGDYKEKAIPEQFQHKLDVESGSISSDISDLYSH</sequence>
<dbReference type="GO" id="GO:0019933">
    <property type="term" value="P:cAMP-mediated signaling"/>
    <property type="evidence" value="ECO:0007669"/>
    <property type="project" value="TreeGrafter"/>
</dbReference>
<dbReference type="AlphaFoldDB" id="A0A9W7GMG7"/>
<dbReference type="Pfam" id="PF08603">
    <property type="entry name" value="CAP_C"/>
    <property type="match status" value="1"/>
</dbReference>
<protein>
    <recommendedName>
        <fullName evidence="3">C-CAP/cofactor C-like domain-containing protein</fullName>
    </recommendedName>
</protein>
<dbReference type="InterPro" id="IPR006599">
    <property type="entry name" value="CARP_motif"/>
</dbReference>
<comment type="similarity">
    <text evidence="1">Belongs to the CAP family.</text>
</comment>
<dbReference type="GO" id="GO:0008179">
    <property type="term" value="F:adenylate cyclase binding"/>
    <property type="evidence" value="ECO:0007669"/>
    <property type="project" value="TreeGrafter"/>
</dbReference>
<dbReference type="InterPro" id="IPR017901">
    <property type="entry name" value="C-CAP_CF_C-like"/>
</dbReference>
<name>A0A9W7GMG7_9STRA</name>
<feature type="region of interest" description="Disordered" evidence="2">
    <location>
        <begin position="264"/>
        <end position="308"/>
    </location>
</feature>
<evidence type="ECO:0000313" key="4">
    <source>
        <dbReference type="EMBL" id="GMI46637.1"/>
    </source>
</evidence>
<feature type="region of interest" description="Disordered" evidence="2">
    <location>
        <begin position="227"/>
        <end position="247"/>
    </location>
</feature>
<gene>
    <name evidence="4" type="ORF">TrCOL_g7605</name>
</gene>
<feature type="domain" description="C-CAP/cofactor C-like" evidence="3">
    <location>
        <begin position="315"/>
        <end position="458"/>
    </location>
</feature>
<feature type="compositionally biased region" description="Low complexity" evidence="2">
    <location>
        <begin position="33"/>
        <end position="51"/>
    </location>
</feature>
<evidence type="ECO:0000313" key="5">
    <source>
        <dbReference type="Proteomes" id="UP001165065"/>
    </source>
</evidence>
<dbReference type="Proteomes" id="UP001165065">
    <property type="component" value="Unassembled WGS sequence"/>
</dbReference>
<dbReference type="OrthoDB" id="1601at2759"/>
<dbReference type="Pfam" id="PF21938">
    <property type="entry name" value="CAP_N"/>
    <property type="match status" value="1"/>
</dbReference>
<dbReference type="InterPro" id="IPR036223">
    <property type="entry name" value="CAP_C_sf"/>
</dbReference>
<dbReference type="Gene3D" id="2.160.20.70">
    <property type="match status" value="1"/>
</dbReference>
<dbReference type="EMBL" id="BRYA01000308">
    <property type="protein sequence ID" value="GMI46637.1"/>
    <property type="molecule type" value="Genomic_DNA"/>
</dbReference>
<dbReference type="InterPro" id="IPR053950">
    <property type="entry name" value="CAP_N"/>
</dbReference>
<dbReference type="Gene3D" id="1.25.40.330">
    <property type="entry name" value="Adenylate cyclase-associated CAP, N-terminal domain"/>
    <property type="match status" value="1"/>
</dbReference>
<dbReference type="InterPro" id="IPR036222">
    <property type="entry name" value="CAP_N_sf"/>
</dbReference>
<dbReference type="InterPro" id="IPR013912">
    <property type="entry name" value="Adenylate_cyclase-assoc_CAP_C"/>
</dbReference>